<proteinExistence type="predicted"/>
<organism evidence="2 3">
    <name type="scientific">Burkholderia metallica</name>
    <dbReference type="NCBI Taxonomy" id="488729"/>
    <lineage>
        <taxon>Bacteria</taxon>
        <taxon>Pseudomonadati</taxon>
        <taxon>Pseudomonadota</taxon>
        <taxon>Betaproteobacteria</taxon>
        <taxon>Burkholderiales</taxon>
        <taxon>Burkholderiaceae</taxon>
        <taxon>Burkholderia</taxon>
        <taxon>Burkholderia cepacia complex</taxon>
    </lineage>
</organism>
<dbReference type="RefSeq" id="WP_301755935.1">
    <property type="nucleotide sequence ID" value="NZ_JAUJSQ010000006.1"/>
</dbReference>
<comment type="caution">
    <text evidence="2">The sequence shown here is derived from an EMBL/GenBank/DDBJ whole genome shotgun (WGS) entry which is preliminary data.</text>
</comment>
<evidence type="ECO:0000256" key="1">
    <source>
        <dbReference type="SAM" id="MobiDB-lite"/>
    </source>
</evidence>
<dbReference type="EMBL" id="JAUJSQ010000006">
    <property type="protein sequence ID" value="MDN7933215.1"/>
    <property type="molecule type" value="Genomic_DNA"/>
</dbReference>
<keyword evidence="3" id="KW-1185">Reference proteome</keyword>
<evidence type="ECO:0000313" key="2">
    <source>
        <dbReference type="EMBL" id="MDN7933215.1"/>
    </source>
</evidence>
<feature type="region of interest" description="Disordered" evidence="1">
    <location>
        <begin position="1"/>
        <end position="20"/>
    </location>
</feature>
<name>A0ABT8PEW3_9BURK</name>
<sequence length="647" mass="70913">MTSQRPTRKTSAPPPELKLKSGGSVCKVELPQRPLRIYFQTYPGVSGSEADRALAGIPYKLRIPGQPEIEGKTEPNGQILLPGLQPGMTGELQILGTVIHLRPRDYSADETTDGRTTMGIQGAKRRLMIMGYYDKPYRFNGLSQTPDDKLDHVEIEDAILQFQVDNGMVPNGEIERHEIVGGRIDTSLRYGFHRDLSNSTIKQFHPDFVAKLAAGGGSAPPDTMVPCAVPPSTPAKGKSPAKASSAAAPQPLVREIYEGHRFVPVRFVRQNPGRFNPRQPELDERGFVDGRAGPVVSLMAGETIQVRMVRVHVARGVPLFLKSSDETVVRVRLLADDVVELIGITGVDEARSANPKKSTVEVRYGSYGGPLLHRLFVEYYDPMTVAVAVHLVAIGQKGHPEIPRVPPSLQRSTIEPIFDSINDIWRTAGIRFQVTQWLDDTIDLNQAGVMTVQGAINEFNDVTGLNRIAAHLNMYVVDSMIGGGIGWGARNTALVAAEQMHGAGPSTPDQLVQTFAHEIGHFLGLWHPGTANSEGDNLPFPPQHPEDHAMQDYWSRRSLMYVYTSLGPTNPLAPNVRQRGRQLDVGNGWFVGGKMLCCKVVQKIVSSEKDSEIVTARGIAMLNKVTQTRTTAWNLQIDSENGNGLFA</sequence>
<dbReference type="InterPro" id="IPR024079">
    <property type="entry name" value="MetalloPept_cat_dom_sf"/>
</dbReference>
<dbReference type="Gene3D" id="3.40.390.10">
    <property type="entry name" value="Collagenase (Catalytic Domain)"/>
    <property type="match status" value="1"/>
</dbReference>
<evidence type="ECO:0000313" key="3">
    <source>
        <dbReference type="Proteomes" id="UP001171606"/>
    </source>
</evidence>
<reference evidence="2" key="1">
    <citation type="submission" date="2023-07" db="EMBL/GenBank/DDBJ databases">
        <title>A collection of bacterial strains from the Burkholderia cepacia Research Laboratory and Repository.</title>
        <authorList>
            <person name="Lipuma J."/>
            <person name="Spilker T."/>
            <person name="Caverly L."/>
        </authorList>
    </citation>
    <scope>NUCLEOTIDE SEQUENCE</scope>
    <source>
        <strain evidence="2">AU42020</strain>
    </source>
</reference>
<dbReference type="Proteomes" id="UP001171606">
    <property type="component" value="Unassembled WGS sequence"/>
</dbReference>
<dbReference type="SUPFAM" id="SSF55486">
    <property type="entry name" value="Metalloproteases ('zincins'), catalytic domain"/>
    <property type="match status" value="1"/>
</dbReference>
<protein>
    <submittedName>
        <fullName evidence="2">Uncharacterized protein</fullName>
    </submittedName>
</protein>
<accession>A0ABT8PEW3</accession>
<gene>
    <name evidence="2" type="ORF">QZM52_18180</name>
</gene>